<dbReference type="KEGG" id="csee:C10C_0886"/>
<evidence type="ECO:0000313" key="1">
    <source>
        <dbReference type="EMBL" id="SPN74023.1"/>
    </source>
</evidence>
<sequence length="63" mass="7745">MRRNCIYAFDLDGTLLKGNSSWLFYRYALFQRLFSYKTLPPSIYRFFRFKFFFGIFHPSIILL</sequence>
<name>A0A2R8FC79_9CHLA</name>
<reference evidence="2" key="1">
    <citation type="submission" date="2017-11" db="EMBL/GenBank/DDBJ databases">
        <authorList>
            <person name="Seth-Smith MB H."/>
        </authorList>
    </citation>
    <scope>NUCLEOTIDE SEQUENCE [LARGE SCALE GENOMIC DNA]</scope>
</reference>
<protein>
    <submittedName>
        <fullName evidence="1">Uncharacterized protein</fullName>
    </submittedName>
</protein>
<dbReference type="InterPro" id="IPR036412">
    <property type="entry name" value="HAD-like_sf"/>
</dbReference>
<evidence type="ECO:0000313" key="2">
    <source>
        <dbReference type="Proteomes" id="UP000244926"/>
    </source>
</evidence>
<accession>A0A2R8FC79</accession>
<dbReference type="AlphaFoldDB" id="A0A2R8FC79"/>
<gene>
    <name evidence="1" type="ORF">C10C_0886</name>
</gene>
<dbReference type="OrthoDB" id="9906451at2"/>
<organism evidence="1 2">
    <name type="scientific">Chlamydia serpentis</name>
    <dbReference type="NCBI Taxonomy" id="1967782"/>
    <lineage>
        <taxon>Bacteria</taxon>
        <taxon>Pseudomonadati</taxon>
        <taxon>Chlamydiota</taxon>
        <taxon>Chlamydiia</taxon>
        <taxon>Chlamydiales</taxon>
        <taxon>Chlamydiaceae</taxon>
        <taxon>Chlamydia/Chlamydophila group</taxon>
        <taxon>Chlamydia</taxon>
    </lineage>
</organism>
<proteinExistence type="predicted"/>
<dbReference type="SUPFAM" id="SSF56784">
    <property type="entry name" value="HAD-like"/>
    <property type="match status" value="1"/>
</dbReference>
<dbReference type="Proteomes" id="UP000244926">
    <property type="component" value="Chromosome I"/>
</dbReference>
<keyword evidence="2" id="KW-1185">Reference proteome</keyword>
<dbReference type="EMBL" id="LT993738">
    <property type="protein sequence ID" value="SPN74023.1"/>
    <property type="molecule type" value="Genomic_DNA"/>
</dbReference>